<evidence type="ECO:0000256" key="3">
    <source>
        <dbReference type="ARBA" id="ARBA00023015"/>
    </source>
</evidence>
<dbReference type="Gene3D" id="3.40.640.10">
    <property type="entry name" value="Type I PLP-dependent aspartate aminotransferase-like (Major domain)"/>
    <property type="match status" value="1"/>
</dbReference>
<dbReference type="PANTHER" id="PTHR46577:SF1">
    <property type="entry name" value="HTH-TYPE TRANSCRIPTIONAL REGULATORY PROTEIN GABR"/>
    <property type="match status" value="1"/>
</dbReference>
<accession>A0A174TEU6</accession>
<keyword evidence="2" id="KW-0663">Pyridoxal phosphate</keyword>
<dbReference type="CDD" id="cd07377">
    <property type="entry name" value="WHTH_GntR"/>
    <property type="match status" value="1"/>
</dbReference>
<reference evidence="7 8" key="1">
    <citation type="submission" date="2015-09" db="EMBL/GenBank/DDBJ databases">
        <authorList>
            <consortium name="Pathogen Informatics"/>
        </authorList>
    </citation>
    <scope>NUCLEOTIDE SEQUENCE [LARGE SCALE GENOMIC DNA]</scope>
    <source>
        <strain evidence="7 8">2789STDY5834956</strain>
    </source>
</reference>
<keyword evidence="5" id="KW-0804">Transcription</keyword>
<dbReference type="Proteomes" id="UP000095563">
    <property type="component" value="Unassembled WGS sequence"/>
</dbReference>
<name>A0A174TEU6_9CLOT</name>
<dbReference type="InterPro" id="IPR051446">
    <property type="entry name" value="HTH_trans_reg/aminotransferase"/>
</dbReference>
<evidence type="ECO:0000256" key="4">
    <source>
        <dbReference type="ARBA" id="ARBA00023125"/>
    </source>
</evidence>
<dbReference type="AlphaFoldDB" id="A0A174TEU6"/>
<sequence>MIFSSLNLNSEEKIHIQIENHIKNEINNGLLQKGSKLPSTREVSKLLSISRNSVITAYENLEEEGIIESLKGRGTFVKASSKMQKGNLTINWEDMINDYGKLCEELDIVKTELPWKKGMISFKSIAPDGSLFDLEEFKRSFLNAFSLEGDKLLNYGYAKGYKPLIEYIKKYMKNKGVSLEGRDVLITNGFTEGFDILLSTLTIDGDKVACEEPTHNTAIKMMKTHNLDIKPVKMNKDGIDIESLEKTLKESKPKFIYLIPSYHNPTGIVIKGEKRQDVYNVCEKYKVPIIEDGFNEELLYSSSHVAPIASLCSNGNGVVYVGSFSKILFPGLRIGWIFGDARLIDILESVKRERNIHSSFIDQAVFYKYMESGAFKKYMKKIKKHYKDKYNFTLEQVKKYIPNDYILGEGGLHIFIKLKGINGRDVLKECYERGVVFMPGDIFYNGDNGEDTIRLGFSRVSEEDIEKGIKIIGDVVNNLMNKNKG</sequence>
<evidence type="ECO:0000313" key="8">
    <source>
        <dbReference type="Proteomes" id="UP000095563"/>
    </source>
</evidence>
<dbReference type="InterPro" id="IPR004839">
    <property type="entry name" value="Aminotransferase_I/II_large"/>
</dbReference>
<evidence type="ECO:0000256" key="1">
    <source>
        <dbReference type="ARBA" id="ARBA00005384"/>
    </source>
</evidence>
<proteinExistence type="inferred from homology"/>
<dbReference type="GO" id="GO:0030170">
    <property type="term" value="F:pyridoxal phosphate binding"/>
    <property type="evidence" value="ECO:0007669"/>
    <property type="project" value="InterPro"/>
</dbReference>
<dbReference type="RefSeq" id="WP_055207719.1">
    <property type="nucleotide sequence ID" value="NZ_CZBO01000003.1"/>
</dbReference>
<dbReference type="InterPro" id="IPR015422">
    <property type="entry name" value="PyrdxlP-dep_Trfase_small"/>
</dbReference>
<dbReference type="InterPro" id="IPR000524">
    <property type="entry name" value="Tscrpt_reg_HTH_GntR"/>
</dbReference>
<evidence type="ECO:0000313" key="7">
    <source>
        <dbReference type="EMBL" id="CUQ08553.1"/>
    </source>
</evidence>
<protein>
    <submittedName>
        <fullName evidence="7">GntR family transcriptional regulator</fullName>
        <ecNumber evidence="7">2.6.1.39</ecNumber>
    </submittedName>
</protein>
<dbReference type="SMART" id="SM00345">
    <property type="entry name" value="HTH_GNTR"/>
    <property type="match status" value="1"/>
</dbReference>
<dbReference type="Gene3D" id="1.10.10.10">
    <property type="entry name" value="Winged helix-like DNA-binding domain superfamily/Winged helix DNA-binding domain"/>
    <property type="match status" value="1"/>
</dbReference>
<keyword evidence="7" id="KW-0032">Aminotransferase</keyword>
<organism evidence="7 8">
    <name type="scientific">Clostridium baratii</name>
    <dbReference type="NCBI Taxonomy" id="1561"/>
    <lineage>
        <taxon>Bacteria</taxon>
        <taxon>Bacillati</taxon>
        <taxon>Bacillota</taxon>
        <taxon>Clostridia</taxon>
        <taxon>Eubacteriales</taxon>
        <taxon>Clostridiaceae</taxon>
        <taxon>Clostridium</taxon>
    </lineage>
</organism>
<evidence type="ECO:0000259" key="6">
    <source>
        <dbReference type="PROSITE" id="PS50949"/>
    </source>
</evidence>
<dbReference type="InterPro" id="IPR015421">
    <property type="entry name" value="PyrdxlP-dep_Trfase_major"/>
</dbReference>
<feature type="domain" description="HTH gntR-type" evidence="6">
    <location>
        <begin position="12"/>
        <end position="80"/>
    </location>
</feature>
<dbReference type="EC" id="2.6.1.39" evidence="7"/>
<gene>
    <name evidence="7" type="primary">lysN_2</name>
    <name evidence="7" type="ORF">ERS852568_01828</name>
</gene>
<dbReference type="GO" id="GO:0003677">
    <property type="term" value="F:DNA binding"/>
    <property type="evidence" value="ECO:0007669"/>
    <property type="project" value="UniProtKB-KW"/>
</dbReference>
<dbReference type="PROSITE" id="PS50949">
    <property type="entry name" value="HTH_GNTR"/>
    <property type="match status" value="1"/>
</dbReference>
<dbReference type="EMBL" id="CZBO01000003">
    <property type="protein sequence ID" value="CUQ08553.1"/>
    <property type="molecule type" value="Genomic_DNA"/>
</dbReference>
<dbReference type="GO" id="GO:0003700">
    <property type="term" value="F:DNA-binding transcription factor activity"/>
    <property type="evidence" value="ECO:0007669"/>
    <property type="project" value="InterPro"/>
</dbReference>
<dbReference type="PRINTS" id="PR00035">
    <property type="entry name" value="HTHGNTR"/>
</dbReference>
<comment type="similarity">
    <text evidence="1">In the C-terminal section; belongs to the class-I pyridoxal-phosphate-dependent aminotransferase family.</text>
</comment>
<dbReference type="Pfam" id="PF00155">
    <property type="entry name" value="Aminotran_1_2"/>
    <property type="match status" value="1"/>
</dbReference>
<dbReference type="Pfam" id="PF00392">
    <property type="entry name" value="GntR"/>
    <property type="match status" value="1"/>
</dbReference>
<dbReference type="InterPro" id="IPR036388">
    <property type="entry name" value="WH-like_DNA-bd_sf"/>
</dbReference>
<dbReference type="CDD" id="cd00609">
    <property type="entry name" value="AAT_like"/>
    <property type="match status" value="1"/>
</dbReference>
<dbReference type="Gene3D" id="3.90.1150.10">
    <property type="entry name" value="Aspartate Aminotransferase, domain 1"/>
    <property type="match status" value="1"/>
</dbReference>
<dbReference type="InterPro" id="IPR036390">
    <property type="entry name" value="WH_DNA-bd_sf"/>
</dbReference>
<dbReference type="SUPFAM" id="SSF53383">
    <property type="entry name" value="PLP-dependent transferases"/>
    <property type="match status" value="1"/>
</dbReference>
<dbReference type="InterPro" id="IPR015424">
    <property type="entry name" value="PyrdxlP-dep_Trfase"/>
</dbReference>
<keyword evidence="3" id="KW-0805">Transcription regulation</keyword>
<evidence type="ECO:0000256" key="2">
    <source>
        <dbReference type="ARBA" id="ARBA00022898"/>
    </source>
</evidence>
<keyword evidence="4" id="KW-0238">DNA-binding</keyword>
<dbReference type="GO" id="GO:0047536">
    <property type="term" value="F:2-aminoadipate transaminase activity"/>
    <property type="evidence" value="ECO:0007669"/>
    <property type="project" value="UniProtKB-EC"/>
</dbReference>
<dbReference type="SUPFAM" id="SSF46785">
    <property type="entry name" value="Winged helix' DNA-binding domain"/>
    <property type="match status" value="1"/>
</dbReference>
<evidence type="ECO:0000256" key="5">
    <source>
        <dbReference type="ARBA" id="ARBA00023163"/>
    </source>
</evidence>
<keyword evidence="7" id="KW-0808">Transferase</keyword>
<dbReference type="PANTHER" id="PTHR46577">
    <property type="entry name" value="HTH-TYPE TRANSCRIPTIONAL REGULATORY PROTEIN GABR"/>
    <property type="match status" value="1"/>
</dbReference>